<evidence type="ECO:0000313" key="3">
    <source>
        <dbReference type="Proteomes" id="UP000076088"/>
    </source>
</evidence>
<dbReference type="Proteomes" id="UP000076088">
    <property type="component" value="Chromosome"/>
</dbReference>
<feature type="domain" description="SnoaL-like" evidence="1">
    <location>
        <begin position="6"/>
        <end position="104"/>
    </location>
</feature>
<protein>
    <recommendedName>
        <fullName evidence="1">SnoaL-like domain-containing protein</fullName>
    </recommendedName>
</protein>
<reference evidence="2 3" key="2">
    <citation type="journal article" date="2016" name="Genome Announc.">
        <title>Complete Genome Sequence of Sphingopyxis macrogoltabida Strain 203N (NBRC 111659), a Polyethylene Glycol Degrader.</title>
        <authorList>
            <person name="Ohtsubo Y."/>
            <person name="Nonoyama S."/>
            <person name="Nagata Y."/>
            <person name="Numata M."/>
            <person name="Tsuchikane K."/>
            <person name="Hosoyama A."/>
            <person name="Yamazoe A."/>
            <person name="Tsuda M."/>
            <person name="Fujita N."/>
            <person name="Kawai F."/>
        </authorList>
    </citation>
    <scope>NUCLEOTIDE SEQUENCE [LARGE SCALE GENOMIC DNA]</scope>
    <source>
        <strain evidence="2 3">203N</strain>
    </source>
</reference>
<dbReference type="Pfam" id="PF12680">
    <property type="entry name" value="SnoaL_2"/>
    <property type="match status" value="1"/>
</dbReference>
<proteinExistence type="predicted"/>
<name>A0AAC8Z2T5_SPHMC</name>
<evidence type="ECO:0000313" key="2">
    <source>
        <dbReference type="EMBL" id="AMU90878.1"/>
    </source>
</evidence>
<dbReference type="EMBL" id="CP013344">
    <property type="protein sequence ID" value="AMU90878.1"/>
    <property type="molecule type" value="Genomic_DNA"/>
</dbReference>
<evidence type="ECO:0000259" key="1">
    <source>
        <dbReference type="Pfam" id="PF12680"/>
    </source>
</evidence>
<dbReference type="InterPro" id="IPR037401">
    <property type="entry name" value="SnoaL-like"/>
</dbReference>
<dbReference type="Gene3D" id="3.10.450.50">
    <property type="match status" value="1"/>
</dbReference>
<dbReference type="CDD" id="cd00531">
    <property type="entry name" value="NTF2_like"/>
    <property type="match status" value="1"/>
</dbReference>
<gene>
    <name evidence="2" type="ORF">ATM17_17800</name>
</gene>
<organism evidence="2 3">
    <name type="scientific">Sphingopyxis macrogoltabida</name>
    <name type="common">Sphingomonas macrogoltabidus</name>
    <dbReference type="NCBI Taxonomy" id="33050"/>
    <lineage>
        <taxon>Bacteria</taxon>
        <taxon>Pseudomonadati</taxon>
        <taxon>Pseudomonadota</taxon>
        <taxon>Alphaproteobacteria</taxon>
        <taxon>Sphingomonadales</taxon>
        <taxon>Sphingomonadaceae</taxon>
        <taxon>Sphingopyxis</taxon>
    </lineage>
</organism>
<dbReference type="AlphaFoldDB" id="A0AAC8Z2T5"/>
<keyword evidence="3" id="KW-1185">Reference proteome</keyword>
<dbReference type="SUPFAM" id="SSF54427">
    <property type="entry name" value="NTF2-like"/>
    <property type="match status" value="1"/>
</dbReference>
<sequence length="120" mass="13708">MTAHIIREYYARIDRCDTDWVVDLFDDDAVYERAETVYTGRPAIARFFREERQIRGVHHIEALVANDDGDLVVAIGRFDGAGAAGDVRNIGFADMWQFGDGGRIHLRRTFLARGSDYVRQ</sequence>
<dbReference type="RefSeq" id="WP_054730482.1">
    <property type="nucleotide sequence ID" value="NZ_CP009429.1"/>
</dbReference>
<accession>A0AAC8Z2T5</accession>
<reference evidence="3" key="1">
    <citation type="submission" date="2015-11" db="EMBL/GenBank/DDBJ databases">
        <title>Complete genome sequence of a polyethylene-glycol degrader Sphingopyxis macrogoltabida 203N (NBRC 111659).</title>
        <authorList>
            <person name="Yoshiyuki O."/>
            <person name="Shouta N."/>
            <person name="Nagata Y."/>
            <person name="Numata M."/>
            <person name="Tsuchikane K."/>
            <person name="Hosoyama A."/>
            <person name="Yamazoe A."/>
            <person name="Tsuda M."/>
            <person name="Fujita N."/>
            <person name="Kawai F."/>
        </authorList>
    </citation>
    <scope>NUCLEOTIDE SEQUENCE [LARGE SCALE GENOMIC DNA]</scope>
    <source>
        <strain evidence="3">203N</strain>
    </source>
</reference>
<dbReference type="InterPro" id="IPR032710">
    <property type="entry name" value="NTF2-like_dom_sf"/>
</dbReference>